<evidence type="ECO:0000313" key="10">
    <source>
        <dbReference type="EnsemblMetazoa" id="AALFPA23_004395.P5334"/>
    </source>
</evidence>
<comment type="subcellular location">
    <subcellularLocation>
        <location evidence="1">Secreted</location>
    </subcellularLocation>
</comment>
<dbReference type="PANTHER" id="PTHR21066:SF3">
    <property type="entry name" value="IP02236P"/>
    <property type="match status" value="1"/>
</dbReference>
<dbReference type="InterPro" id="IPR036728">
    <property type="entry name" value="PBP_GOBP_sf"/>
</dbReference>
<dbReference type="InterPro" id="IPR054577">
    <property type="entry name" value="OBP47-like_dom"/>
</dbReference>
<protein>
    <recommendedName>
        <fullName evidence="9">OBP47-like domain-containing protein</fullName>
    </recommendedName>
</protein>
<organism evidence="10 11">
    <name type="scientific">Aedes albopictus</name>
    <name type="common">Asian tiger mosquito</name>
    <name type="synonym">Stegomyia albopicta</name>
    <dbReference type="NCBI Taxonomy" id="7160"/>
    <lineage>
        <taxon>Eukaryota</taxon>
        <taxon>Metazoa</taxon>
        <taxon>Ecdysozoa</taxon>
        <taxon>Arthropoda</taxon>
        <taxon>Hexapoda</taxon>
        <taxon>Insecta</taxon>
        <taxon>Pterygota</taxon>
        <taxon>Neoptera</taxon>
        <taxon>Endopterygota</taxon>
        <taxon>Diptera</taxon>
        <taxon>Nematocera</taxon>
        <taxon>Culicoidea</taxon>
        <taxon>Culicidae</taxon>
        <taxon>Culicinae</taxon>
        <taxon>Aedini</taxon>
        <taxon>Aedes</taxon>
        <taxon>Stegomyia</taxon>
    </lineage>
</organism>
<feature type="signal peptide" evidence="8">
    <location>
        <begin position="1"/>
        <end position="22"/>
    </location>
</feature>
<dbReference type="Pfam" id="PF22651">
    <property type="entry name" value="OBP47_like"/>
    <property type="match status" value="1"/>
</dbReference>
<evidence type="ECO:0000313" key="11">
    <source>
        <dbReference type="Proteomes" id="UP000069940"/>
    </source>
</evidence>
<keyword evidence="4" id="KW-0964">Secreted</keyword>
<evidence type="ECO:0000256" key="1">
    <source>
        <dbReference type="ARBA" id="ARBA00004613"/>
    </source>
</evidence>
<feature type="domain" description="OBP47-like" evidence="9">
    <location>
        <begin position="46"/>
        <end position="183"/>
    </location>
</feature>
<comment type="similarity">
    <text evidence="2">Belongs to the PBP/GOBP family.</text>
</comment>
<dbReference type="PANTHER" id="PTHR21066">
    <property type="entry name" value="ODORANT-BINDING PROTEIN 59A-RELATED"/>
    <property type="match status" value="1"/>
</dbReference>
<evidence type="ECO:0000256" key="4">
    <source>
        <dbReference type="ARBA" id="ARBA00022525"/>
    </source>
</evidence>
<keyword evidence="8" id="KW-0732">Signal</keyword>
<dbReference type="EnsemblMetazoa" id="AALFPA23_004395.R5334">
    <property type="protein sequence ID" value="AALFPA23_004395.P5334"/>
    <property type="gene ID" value="AALFPA23_004395"/>
</dbReference>
<dbReference type="GeneID" id="109412819"/>
<evidence type="ECO:0000259" key="9">
    <source>
        <dbReference type="Pfam" id="PF22651"/>
    </source>
</evidence>
<dbReference type="RefSeq" id="XP_019541976.2">
    <property type="nucleotide sequence ID" value="XM_019686431.3"/>
</dbReference>
<keyword evidence="6" id="KW-0552">Olfaction</keyword>
<keyword evidence="11" id="KW-1185">Reference proteome</keyword>
<dbReference type="SUPFAM" id="SSF47565">
    <property type="entry name" value="Insect pheromone/odorant-binding proteins"/>
    <property type="match status" value="1"/>
</dbReference>
<keyword evidence="7" id="KW-1015">Disulfide bond</keyword>
<reference evidence="11" key="1">
    <citation type="journal article" date="2015" name="Proc. Natl. Acad. Sci. U.S.A.">
        <title>Genome sequence of the Asian Tiger mosquito, Aedes albopictus, reveals insights into its biology, genetics, and evolution.</title>
        <authorList>
            <person name="Chen X.G."/>
            <person name="Jiang X."/>
            <person name="Gu J."/>
            <person name="Xu M."/>
            <person name="Wu Y."/>
            <person name="Deng Y."/>
            <person name="Zhang C."/>
            <person name="Bonizzoni M."/>
            <person name="Dermauw W."/>
            <person name="Vontas J."/>
            <person name="Armbruster P."/>
            <person name="Huang X."/>
            <person name="Yang Y."/>
            <person name="Zhang H."/>
            <person name="He W."/>
            <person name="Peng H."/>
            <person name="Liu Y."/>
            <person name="Wu K."/>
            <person name="Chen J."/>
            <person name="Lirakis M."/>
            <person name="Topalis P."/>
            <person name="Van Leeuwen T."/>
            <person name="Hall A.B."/>
            <person name="Jiang X."/>
            <person name="Thorpe C."/>
            <person name="Mueller R.L."/>
            <person name="Sun C."/>
            <person name="Waterhouse R.M."/>
            <person name="Yan G."/>
            <person name="Tu Z.J."/>
            <person name="Fang X."/>
            <person name="James A.A."/>
        </authorList>
    </citation>
    <scope>NUCLEOTIDE SEQUENCE [LARGE SCALE GENOMIC DNA]</scope>
    <source>
        <strain evidence="11">Foshan</strain>
    </source>
</reference>
<reference evidence="10" key="2">
    <citation type="submission" date="2025-05" db="UniProtKB">
        <authorList>
            <consortium name="EnsemblMetazoa"/>
        </authorList>
    </citation>
    <scope>IDENTIFICATION</scope>
    <source>
        <strain evidence="10">Foshan</strain>
    </source>
</reference>
<dbReference type="InterPro" id="IPR052295">
    <property type="entry name" value="Odorant-binding_protein"/>
</dbReference>
<dbReference type="Proteomes" id="UP000069940">
    <property type="component" value="Unassembled WGS sequence"/>
</dbReference>
<dbReference type="Gene3D" id="1.10.238.270">
    <property type="match status" value="1"/>
</dbReference>
<keyword evidence="3" id="KW-0813">Transport</keyword>
<evidence type="ECO:0000256" key="2">
    <source>
        <dbReference type="ARBA" id="ARBA00008098"/>
    </source>
</evidence>
<evidence type="ECO:0000256" key="6">
    <source>
        <dbReference type="ARBA" id="ARBA00022725"/>
    </source>
</evidence>
<evidence type="ECO:0000256" key="8">
    <source>
        <dbReference type="SAM" id="SignalP"/>
    </source>
</evidence>
<evidence type="ECO:0000256" key="3">
    <source>
        <dbReference type="ARBA" id="ARBA00022448"/>
    </source>
</evidence>
<name>A0ABM1XZW1_AEDAL</name>
<feature type="chain" id="PRO_5047438717" description="OBP47-like domain-containing protein" evidence="8">
    <location>
        <begin position="23"/>
        <end position="196"/>
    </location>
</feature>
<keyword evidence="5" id="KW-0716">Sensory transduction</keyword>
<accession>A0ABM1XZW1</accession>
<evidence type="ECO:0000256" key="5">
    <source>
        <dbReference type="ARBA" id="ARBA00022606"/>
    </source>
</evidence>
<evidence type="ECO:0000256" key="7">
    <source>
        <dbReference type="ARBA" id="ARBA00023157"/>
    </source>
</evidence>
<sequence length="196" mass="20968">MSKFQVSASTVALLLLIGSAVAQPKPDDPSCMEGNQKKALDCCRMPTLVEQSVMNRCITENPMTPPVPGVQRKEGCCIAQCVLVSLNVFKDNTIDRDAAKRVLTQSFGTNAGFNALIGGVVDECFNQVNNNAAYKVTPVASAPGRPGCSFMPEGFVNCIKSRFFQQCPDAAWTKDAACDQLKQKISTGCSFGSLMG</sequence>
<proteinExistence type="inferred from homology"/>